<proteinExistence type="predicted"/>
<organism evidence="1 2">
    <name type="scientific">Kipferlia bialata</name>
    <dbReference type="NCBI Taxonomy" id="797122"/>
    <lineage>
        <taxon>Eukaryota</taxon>
        <taxon>Metamonada</taxon>
        <taxon>Carpediemonas-like organisms</taxon>
        <taxon>Kipferlia</taxon>
    </lineage>
</organism>
<dbReference type="EMBL" id="BDIP01000206">
    <property type="protein sequence ID" value="GIQ80623.1"/>
    <property type="molecule type" value="Genomic_DNA"/>
</dbReference>
<comment type="caution">
    <text evidence="1">The sequence shown here is derived from an EMBL/GenBank/DDBJ whole genome shotgun (WGS) entry which is preliminary data.</text>
</comment>
<evidence type="ECO:0000313" key="1">
    <source>
        <dbReference type="EMBL" id="GIQ80623.1"/>
    </source>
</evidence>
<gene>
    <name evidence="1" type="ORF">KIPB_001451</name>
</gene>
<dbReference type="AlphaFoldDB" id="A0A9K3GF71"/>
<keyword evidence="2" id="KW-1185">Reference proteome</keyword>
<name>A0A9K3GF71_9EUKA</name>
<dbReference type="Proteomes" id="UP000265618">
    <property type="component" value="Unassembled WGS sequence"/>
</dbReference>
<sequence>MPALSVACAIAFNKGDMATVRATLKDLDKVEKRHPLSTCVHCEAALAQGDLEKAQQLAAGALSHLASLNQSASDPFHSTMKAYAQFTLGRVALGQGDLPTAVHRLMAAQHQSHHSVVTAANIHLASPTTRW</sequence>
<reference evidence="1 2" key="1">
    <citation type="journal article" date="2018" name="PLoS ONE">
        <title>The draft genome of Kipferlia bialata reveals reductive genome evolution in fornicate parasites.</title>
        <authorList>
            <person name="Tanifuji G."/>
            <person name="Takabayashi S."/>
            <person name="Kume K."/>
            <person name="Takagi M."/>
            <person name="Nakayama T."/>
            <person name="Kamikawa R."/>
            <person name="Inagaki Y."/>
            <person name="Hashimoto T."/>
        </authorList>
    </citation>
    <scope>NUCLEOTIDE SEQUENCE [LARGE SCALE GENOMIC DNA]</scope>
    <source>
        <strain evidence="1">NY0173</strain>
    </source>
</reference>
<accession>A0A9K3GF71</accession>
<evidence type="ECO:0000313" key="2">
    <source>
        <dbReference type="Proteomes" id="UP000265618"/>
    </source>
</evidence>
<protein>
    <submittedName>
        <fullName evidence="1">Uncharacterized protein</fullName>
    </submittedName>
</protein>